<evidence type="ECO:0000313" key="1">
    <source>
        <dbReference type="EMBL" id="VDO54649.1"/>
    </source>
</evidence>
<name>A0A183LEW9_9TREM</name>
<dbReference type="EMBL" id="UZAI01000590">
    <property type="protein sequence ID" value="VDO54649.1"/>
    <property type="molecule type" value="Genomic_DNA"/>
</dbReference>
<dbReference type="AlphaFoldDB" id="A0A183LEW9"/>
<sequence>MSKNTYFYSIGYCKDIVNFVINFLPNAQFTYIKKILSDLRPVDSCFVLLWDSTAVSIHQPTRNRN</sequence>
<keyword evidence="2" id="KW-1185">Reference proteome</keyword>
<dbReference type="Proteomes" id="UP000277204">
    <property type="component" value="Unassembled WGS sequence"/>
</dbReference>
<accession>A0A183LEW9</accession>
<protein>
    <submittedName>
        <fullName evidence="1">Uncharacterized protein</fullName>
    </submittedName>
</protein>
<reference evidence="1 2" key="1">
    <citation type="submission" date="2018-11" db="EMBL/GenBank/DDBJ databases">
        <authorList>
            <consortium name="Pathogen Informatics"/>
        </authorList>
    </citation>
    <scope>NUCLEOTIDE SEQUENCE [LARGE SCALE GENOMIC DNA]</scope>
    <source>
        <strain evidence="1 2">Zambia</strain>
    </source>
</reference>
<organism evidence="1 2">
    <name type="scientific">Schistosoma margrebowiei</name>
    <dbReference type="NCBI Taxonomy" id="48269"/>
    <lineage>
        <taxon>Eukaryota</taxon>
        <taxon>Metazoa</taxon>
        <taxon>Spiralia</taxon>
        <taxon>Lophotrochozoa</taxon>
        <taxon>Platyhelminthes</taxon>
        <taxon>Trematoda</taxon>
        <taxon>Digenea</taxon>
        <taxon>Strigeidida</taxon>
        <taxon>Schistosomatoidea</taxon>
        <taxon>Schistosomatidae</taxon>
        <taxon>Schistosoma</taxon>
    </lineage>
</organism>
<proteinExistence type="predicted"/>
<gene>
    <name evidence="1" type="ORF">SMRZ_LOCUS2344</name>
</gene>
<evidence type="ECO:0000313" key="2">
    <source>
        <dbReference type="Proteomes" id="UP000277204"/>
    </source>
</evidence>